<dbReference type="KEGG" id="pbas:SMSP2_01541"/>
<sequence>MGLYMSSKTFFSAKEIELLRERAKPEFIHPGEYSGGWSKSKYEPMKVLEAFPSLSIKSGFVLRAYQFVEGGNGNGVVWAMPEDCSFPEPNECDKLKDTFLECPRPEGAIDVMDVISGDGSELSYISASIFCREISELGAYWHGSSWSSHTIIDEDTKTEEFDFEKIKDWEWLEEKPVNFGPSVKKSEDKTFVVFYTHSGLMPGGLYKHIDIYDNNSYRPKLNSERIAKGGNQYLY</sequence>
<dbReference type="AlphaFoldDB" id="A0A1Q2MEP5"/>
<reference evidence="2" key="1">
    <citation type="submission" date="2017-02" db="EMBL/GenBank/DDBJ databases">
        <title>Comparative genomics and description of representatives of a novel lineage of planctomycetes thriving in anoxic sediments.</title>
        <authorList>
            <person name="Spring S."/>
            <person name="Bunk B."/>
            <person name="Sproer C."/>
        </authorList>
    </citation>
    <scope>NUCLEOTIDE SEQUENCE [LARGE SCALE GENOMIC DNA]</scope>
    <source>
        <strain evidence="2">SM-Chi-D1</strain>
    </source>
</reference>
<dbReference type="Proteomes" id="UP000188181">
    <property type="component" value="Chromosome"/>
</dbReference>
<protein>
    <submittedName>
        <fullName evidence="1">Uncharacterized protein</fullName>
    </submittedName>
</protein>
<name>A0A1Q2MEP5_9BACT</name>
<evidence type="ECO:0000313" key="2">
    <source>
        <dbReference type="Proteomes" id="UP000188181"/>
    </source>
</evidence>
<keyword evidence="2" id="KW-1185">Reference proteome</keyword>
<accession>A0A1Q2MEP5</accession>
<dbReference type="STRING" id="1851148.SMSP2_01541"/>
<gene>
    <name evidence="1" type="ORF">SMSP2_01541</name>
</gene>
<proteinExistence type="predicted"/>
<dbReference type="EMBL" id="CP019646">
    <property type="protein sequence ID" value="AQQ71175.1"/>
    <property type="molecule type" value="Genomic_DNA"/>
</dbReference>
<evidence type="ECO:0000313" key="1">
    <source>
        <dbReference type="EMBL" id="AQQ71175.1"/>
    </source>
</evidence>
<organism evidence="1 2">
    <name type="scientific">Limihaloglobus sulfuriphilus</name>
    <dbReference type="NCBI Taxonomy" id="1851148"/>
    <lineage>
        <taxon>Bacteria</taxon>
        <taxon>Pseudomonadati</taxon>
        <taxon>Planctomycetota</taxon>
        <taxon>Phycisphaerae</taxon>
        <taxon>Sedimentisphaerales</taxon>
        <taxon>Sedimentisphaeraceae</taxon>
        <taxon>Limihaloglobus</taxon>
    </lineage>
</organism>